<feature type="compositionally biased region" description="Basic and acidic residues" evidence="1">
    <location>
        <begin position="299"/>
        <end position="310"/>
    </location>
</feature>
<dbReference type="STRING" id="29845.A0A1V6S137"/>
<accession>A0A1V6S137</accession>
<dbReference type="EMBL" id="MDYP01000012">
    <property type="protein sequence ID" value="OQE07735.1"/>
    <property type="molecule type" value="Genomic_DNA"/>
</dbReference>
<dbReference type="AlphaFoldDB" id="A0A1V6S137"/>
<comment type="caution">
    <text evidence="2">The sequence shown here is derived from an EMBL/GenBank/DDBJ whole genome shotgun (WGS) entry which is preliminary data.</text>
</comment>
<evidence type="ECO:0000313" key="3">
    <source>
        <dbReference type="Proteomes" id="UP000191518"/>
    </source>
</evidence>
<keyword evidence="3" id="KW-1185">Reference proteome</keyword>
<evidence type="ECO:0000313" key="2">
    <source>
        <dbReference type="EMBL" id="OQE07735.1"/>
    </source>
</evidence>
<reference evidence="3" key="1">
    <citation type="journal article" date="2017" name="Nat. Microbiol.">
        <title>Global analysis of biosynthetic gene clusters reveals vast potential of secondary metabolite production in Penicillium species.</title>
        <authorList>
            <person name="Nielsen J.C."/>
            <person name="Grijseels S."/>
            <person name="Prigent S."/>
            <person name="Ji B."/>
            <person name="Dainat J."/>
            <person name="Nielsen K.F."/>
            <person name="Frisvad J.C."/>
            <person name="Workman M."/>
            <person name="Nielsen J."/>
        </authorList>
    </citation>
    <scope>NUCLEOTIDE SEQUENCE [LARGE SCALE GENOMIC DNA]</scope>
    <source>
        <strain evidence="3">IBT 29486</strain>
    </source>
</reference>
<proteinExistence type="predicted"/>
<protein>
    <submittedName>
        <fullName evidence="2">Uncharacterized protein</fullName>
    </submittedName>
</protein>
<dbReference type="InterPro" id="IPR036389">
    <property type="entry name" value="RNase_III_sf"/>
</dbReference>
<dbReference type="OrthoDB" id="67027at2759"/>
<dbReference type="GO" id="GO:0004525">
    <property type="term" value="F:ribonuclease III activity"/>
    <property type="evidence" value="ECO:0007669"/>
    <property type="project" value="InterPro"/>
</dbReference>
<gene>
    <name evidence="2" type="ORF">PENVUL_c012G06116</name>
</gene>
<organism evidence="2 3">
    <name type="scientific">Penicillium vulpinum</name>
    <dbReference type="NCBI Taxonomy" id="29845"/>
    <lineage>
        <taxon>Eukaryota</taxon>
        <taxon>Fungi</taxon>
        <taxon>Dikarya</taxon>
        <taxon>Ascomycota</taxon>
        <taxon>Pezizomycotina</taxon>
        <taxon>Eurotiomycetes</taxon>
        <taxon>Eurotiomycetidae</taxon>
        <taxon>Eurotiales</taxon>
        <taxon>Aspergillaceae</taxon>
        <taxon>Penicillium</taxon>
    </lineage>
</organism>
<dbReference type="Proteomes" id="UP000191518">
    <property type="component" value="Unassembled WGS sequence"/>
</dbReference>
<evidence type="ECO:0000256" key="1">
    <source>
        <dbReference type="SAM" id="MobiDB-lite"/>
    </source>
</evidence>
<feature type="region of interest" description="Disordered" evidence="1">
    <location>
        <begin position="287"/>
        <end position="312"/>
    </location>
</feature>
<name>A0A1V6S137_9EURO</name>
<dbReference type="GO" id="GO:0006396">
    <property type="term" value="P:RNA processing"/>
    <property type="evidence" value="ECO:0007669"/>
    <property type="project" value="InterPro"/>
</dbReference>
<sequence>MSEDSVEFIRKLVACPELTESDIHVALTAAGVDELMPDGNRKLAHLGLGATGFLIDCSVAFMALSRDFTSKLKCRVNGNQHRADIAKRTGIDKHLKFHFRAGARSPGVLALATSALIGAIYRRKKSLTSVANGLYSLGVLDENVDGFSLMGIFKDEQSDLLLMPPSDQSNPVQTKQIDFFSHEDPALPDLATPPDLGCFSNFEVFYDETGQLKEVLLDELHFTGPASQSPLPEDLGRPVEGAHVSQNFHPFSLQEMHQGRLHEVEISPQQAKQNFLPSLAEDFHLMVNQPSSSRRSTGKRKDAGGTEKPKSKASCVDIGFRSSLCREAEMNRVLGLPHPDNTYFRPEIANKLLNLGPEMFPSLCIFLIGVGGSQSLVALRAALKYTRETRGEMHSVQSRRWISRDLTINERFKIISEIHENAAFLQILRCNHILHLYRCTGRSVGHSSNFAIEATPQDELIGQPRARGNPRKIEVAIAVNKMMENIFPDLKPGSTLYTSKRRVMLEFRKFGKRLHILAEFFGDAILCLLHFDRSVEVTSPVIIEKIILAPTEEVFENFVKILEESHGDILRELSRAAKSAFEHLLYEDRRRQNPFALEEMTTEDILKIPKGSQELLPLLQ</sequence>
<dbReference type="SUPFAM" id="SSF69065">
    <property type="entry name" value="RNase III domain-like"/>
    <property type="match status" value="1"/>
</dbReference>